<dbReference type="InterPro" id="IPR054550">
    <property type="entry name" value="Mala_s_1-like"/>
</dbReference>
<evidence type="ECO:0000256" key="1">
    <source>
        <dbReference type="SAM" id="SignalP"/>
    </source>
</evidence>
<proteinExistence type="predicted"/>
<feature type="signal peptide" evidence="1">
    <location>
        <begin position="1"/>
        <end position="16"/>
    </location>
</feature>
<gene>
    <name evidence="2" type="ORF">BBO_09355</name>
</gene>
<evidence type="ECO:0000313" key="3">
    <source>
        <dbReference type="Proteomes" id="UP000076863"/>
    </source>
</evidence>
<dbReference type="EMBL" id="AZHA01000068">
    <property type="protein sequence ID" value="OAA34021.1"/>
    <property type="molecule type" value="Genomic_DNA"/>
</dbReference>
<keyword evidence="3" id="KW-1185">Reference proteome</keyword>
<accession>A0A166VTQ9</accession>
<dbReference type="AlphaFoldDB" id="A0A166VTQ9"/>
<keyword evidence="1" id="KW-0732">Signal</keyword>
<organism evidence="2 3">
    <name type="scientific">Beauveria brongniartii RCEF 3172</name>
    <dbReference type="NCBI Taxonomy" id="1081107"/>
    <lineage>
        <taxon>Eukaryota</taxon>
        <taxon>Fungi</taxon>
        <taxon>Dikarya</taxon>
        <taxon>Ascomycota</taxon>
        <taxon>Pezizomycotina</taxon>
        <taxon>Sordariomycetes</taxon>
        <taxon>Hypocreomycetidae</taxon>
        <taxon>Hypocreales</taxon>
        <taxon>Cordycipitaceae</taxon>
        <taxon>Beauveria</taxon>
        <taxon>Beauveria brongniartii</taxon>
    </lineage>
</organism>
<protein>
    <submittedName>
        <fullName evidence="2">Tri14-like protein</fullName>
    </submittedName>
</protein>
<comment type="caution">
    <text evidence="2">The sequence shown here is derived from an EMBL/GenBank/DDBJ whole genome shotgun (WGS) entry which is preliminary data.</text>
</comment>
<feature type="chain" id="PRO_5007881371" evidence="1">
    <location>
        <begin position="17"/>
        <end position="349"/>
    </location>
</feature>
<dbReference type="OrthoDB" id="4434395at2759"/>
<evidence type="ECO:0000313" key="2">
    <source>
        <dbReference type="EMBL" id="OAA34021.1"/>
    </source>
</evidence>
<dbReference type="CDD" id="cd12811">
    <property type="entry name" value="MALA"/>
    <property type="match status" value="1"/>
</dbReference>
<sequence>MVSSSVLPALIPAVAASPLTCAAPKLTTCEAPRGNFTVNAAGLYPENADFDDSRCVTYISNLYKGTVSVYDATANRVSKIITLDGISNVPAFHVGGVQRDRLHDKLTISANAAAAFDTSGDDVSGTNLIVQYNLAEDRVEWAQNLTAVSNGVYGGFQDIEHDAAGNSFVVGSFPSSIVKITPDGKTATPWFGPSGTNTTLYGFAGIAAFNDARSALVPDGESGQVVRFDLTAEAGKPVIVTLGSTEPIGGDLDGGYLPPLYKDTVFLISDNVLGTIVLKSDDKWETAKNVGVVPNALGSTGGFHVATVQIVDRVYAVTEWFRDNAPGASLNRTEFPFIDITDDINQLLI</sequence>
<dbReference type="Proteomes" id="UP000076863">
    <property type="component" value="Unassembled WGS sequence"/>
</dbReference>
<dbReference type="Pfam" id="PF22701">
    <property type="entry name" value="Mala_s_1-like"/>
    <property type="match status" value="1"/>
</dbReference>
<reference evidence="2 3" key="1">
    <citation type="journal article" date="2016" name="Genome Biol. Evol.">
        <title>Divergent and convergent evolution of fungal pathogenicity.</title>
        <authorList>
            <person name="Shang Y."/>
            <person name="Xiao G."/>
            <person name="Zheng P."/>
            <person name="Cen K."/>
            <person name="Zhan S."/>
            <person name="Wang C."/>
        </authorList>
    </citation>
    <scope>NUCLEOTIDE SEQUENCE [LARGE SCALE GENOMIC DNA]</scope>
    <source>
        <strain evidence="2 3">RCEF 3172</strain>
    </source>
</reference>
<dbReference type="SUPFAM" id="SSF63829">
    <property type="entry name" value="Calcium-dependent phosphotriesterase"/>
    <property type="match status" value="1"/>
</dbReference>
<name>A0A166VTQ9_9HYPO</name>